<feature type="signal peptide" evidence="2">
    <location>
        <begin position="1"/>
        <end position="16"/>
    </location>
</feature>
<feature type="region of interest" description="Disordered" evidence="1">
    <location>
        <begin position="15"/>
        <end position="39"/>
    </location>
</feature>
<organism evidence="3 4">
    <name type="scientific">Pseudoduganella rivuli</name>
    <dbReference type="NCBI Taxonomy" id="2666085"/>
    <lineage>
        <taxon>Bacteria</taxon>
        <taxon>Pseudomonadati</taxon>
        <taxon>Pseudomonadota</taxon>
        <taxon>Betaproteobacteria</taxon>
        <taxon>Burkholderiales</taxon>
        <taxon>Oxalobacteraceae</taxon>
        <taxon>Telluria group</taxon>
        <taxon>Pseudoduganella</taxon>
    </lineage>
</organism>
<dbReference type="Proteomes" id="UP000446768">
    <property type="component" value="Unassembled WGS sequence"/>
</dbReference>
<evidence type="ECO:0000313" key="4">
    <source>
        <dbReference type="Proteomes" id="UP000446768"/>
    </source>
</evidence>
<gene>
    <name evidence="3" type="ORF">GJ700_07115</name>
</gene>
<proteinExistence type="predicted"/>
<evidence type="ECO:0000256" key="2">
    <source>
        <dbReference type="SAM" id="SignalP"/>
    </source>
</evidence>
<name>A0A7X2LRQ9_9BURK</name>
<evidence type="ECO:0000313" key="3">
    <source>
        <dbReference type="EMBL" id="MRV71491.1"/>
    </source>
</evidence>
<keyword evidence="2" id="KW-0732">Signal</keyword>
<accession>A0A7X2LRQ9</accession>
<dbReference type="AlphaFoldDB" id="A0A7X2LRQ9"/>
<sequence length="111" mass="10953">MLAALLSAAGAASAQALGDPTQPPAVLATPGGAAVAPDPSEPAALQLQSILVSREAGGRRIAVINGEVVRPGAKIGDAVVVSVGENTVVLRRGKSKETLRLFPATAGKAGH</sequence>
<dbReference type="EMBL" id="WKJJ01000004">
    <property type="protein sequence ID" value="MRV71491.1"/>
    <property type="molecule type" value="Genomic_DNA"/>
</dbReference>
<comment type="caution">
    <text evidence="3">The sequence shown here is derived from an EMBL/GenBank/DDBJ whole genome shotgun (WGS) entry which is preliminary data.</text>
</comment>
<evidence type="ECO:0000256" key="1">
    <source>
        <dbReference type="SAM" id="MobiDB-lite"/>
    </source>
</evidence>
<reference evidence="3 4" key="1">
    <citation type="submission" date="2019-11" db="EMBL/GenBank/DDBJ databases">
        <title>Novel species isolated from a subtropical stream in China.</title>
        <authorList>
            <person name="Lu H."/>
        </authorList>
    </citation>
    <scope>NUCLEOTIDE SEQUENCE [LARGE SCALE GENOMIC DNA]</scope>
    <source>
        <strain evidence="3 4">FT92W</strain>
    </source>
</reference>
<protein>
    <submittedName>
        <fullName evidence="3">MSHA biogenesis protein MshK</fullName>
    </submittedName>
</protein>
<keyword evidence="4" id="KW-1185">Reference proteome</keyword>
<feature type="chain" id="PRO_5030593373" evidence="2">
    <location>
        <begin position="17"/>
        <end position="111"/>
    </location>
</feature>